<organism evidence="2 3">
    <name type="scientific">Prymnesium parvum</name>
    <name type="common">Toxic golden alga</name>
    <dbReference type="NCBI Taxonomy" id="97485"/>
    <lineage>
        <taxon>Eukaryota</taxon>
        <taxon>Haptista</taxon>
        <taxon>Haptophyta</taxon>
        <taxon>Prymnesiophyceae</taxon>
        <taxon>Prymnesiales</taxon>
        <taxon>Prymnesiaceae</taxon>
        <taxon>Prymnesium</taxon>
    </lineage>
</organism>
<dbReference type="EMBL" id="JBGBPQ010000010">
    <property type="protein sequence ID" value="KAL1518482.1"/>
    <property type="molecule type" value="Genomic_DNA"/>
</dbReference>
<gene>
    <name evidence="2" type="ORF">AB1Y20_002773</name>
</gene>
<dbReference type="Proteomes" id="UP001515480">
    <property type="component" value="Unassembled WGS sequence"/>
</dbReference>
<reference evidence="2 3" key="1">
    <citation type="journal article" date="2024" name="Science">
        <title>Giant polyketide synthase enzymes in the biosynthesis of giant marine polyether toxins.</title>
        <authorList>
            <person name="Fallon T.R."/>
            <person name="Shende V.V."/>
            <person name="Wierzbicki I.H."/>
            <person name="Pendleton A.L."/>
            <person name="Watervoot N.F."/>
            <person name="Auber R.P."/>
            <person name="Gonzalez D.J."/>
            <person name="Wisecaver J.H."/>
            <person name="Moore B.S."/>
        </authorList>
    </citation>
    <scope>NUCLEOTIDE SEQUENCE [LARGE SCALE GENOMIC DNA]</scope>
    <source>
        <strain evidence="2 3">12B1</strain>
    </source>
</reference>
<accession>A0AB34JCL0</accession>
<protein>
    <submittedName>
        <fullName evidence="2">Uncharacterized protein</fullName>
    </submittedName>
</protein>
<feature type="compositionally biased region" description="Polar residues" evidence="1">
    <location>
        <begin position="16"/>
        <end position="26"/>
    </location>
</feature>
<sequence length="171" mass="18949">MVGRSGPRQQAAKGTLTGTTPPQRGQRSVRCSLLFDPSLPTFAVEMWTVWRPSSPSTTKGSTPARANAERWYVHCPAACMGARRRARFSDVFVVRRSPHHRLGDHPHLAEASAFGRRRLFRNVTWACLMISGVNGSNRRTDNSIGSMHGSGLHLNRDGLVTQYSQIGKLPR</sequence>
<feature type="region of interest" description="Disordered" evidence="1">
    <location>
        <begin position="1"/>
        <end position="26"/>
    </location>
</feature>
<evidence type="ECO:0000256" key="1">
    <source>
        <dbReference type="SAM" id="MobiDB-lite"/>
    </source>
</evidence>
<keyword evidence="3" id="KW-1185">Reference proteome</keyword>
<evidence type="ECO:0000313" key="3">
    <source>
        <dbReference type="Proteomes" id="UP001515480"/>
    </source>
</evidence>
<dbReference type="AlphaFoldDB" id="A0AB34JCL0"/>
<comment type="caution">
    <text evidence="2">The sequence shown here is derived from an EMBL/GenBank/DDBJ whole genome shotgun (WGS) entry which is preliminary data.</text>
</comment>
<proteinExistence type="predicted"/>
<name>A0AB34JCL0_PRYPA</name>
<evidence type="ECO:0000313" key="2">
    <source>
        <dbReference type="EMBL" id="KAL1518482.1"/>
    </source>
</evidence>